<comment type="caution">
    <text evidence="1">The sequence shown here is derived from an EMBL/GenBank/DDBJ whole genome shotgun (WGS) entry which is preliminary data.</text>
</comment>
<organism evidence="1 2">
    <name type="scientific">Paragonimus heterotremus</name>
    <dbReference type="NCBI Taxonomy" id="100268"/>
    <lineage>
        <taxon>Eukaryota</taxon>
        <taxon>Metazoa</taxon>
        <taxon>Spiralia</taxon>
        <taxon>Lophotrochozoa</taxon>
        <taxon>Platyhelminthes</taxon>
        <taxon>Trematoda</taxon>
        <taxon>Digenea</taxon>
        <taxon>Plagiorchiida</taxon>
        <taxon>Troglotremata</taxon>
        <taxon>Troglotrematidae</taxon>
        <taxon>Paragonimus</taxon>
    </lineage>
</organism>
<dbReference type="EMBL" id="LUCH01003842">
    <property type="protein sequence ID" value="KAF5399661.1"/>
    <property type="molecule type" value="Genomic_DNA"/>
</dbReference>
<proteinExistence type="predicted"/>
<evidence type="ECO:0000313" key="2">
    <source>
        <dbReference type="Proteomes" id="UP000748531"/>
    </source>
</evidence>
<keyword evidence="2" id="KW-1185">Reference proteome</keyword>
<evidence type="ECO:0000313" key="1">
    <source>
        <dbReference type="EMBL" id="KAF5399661.1"/>
    </source>
</evidence>
<accession>A0A8J4TBF0</accession>
<sequence>MIVIHSACIIRNPNTPNDIVHWLATEMISNIDKNRQTSIN</sequence>
<name>A0A8J4TBF0_9TREM</name>
<reference evidence="1" key="1">
    <citation type="submission" date="2019-05" db="EMBL/GenBank/DDBJ databases">
        <title>Annotation for the trematode Paragonimus heterotremus.</title>
        <authorList>
            <person name="Choi Y.-J."/>
        </authorList>
    </citation>
    <scope>NUCLEOTIDE SEQUENCE</scope>
    <source>
        <strain evidence="1">LC</strain>
    </source>
</reference>
<dbReference type="Proteomes" id="UP000748531">
    <property type="component" value="Unassembled WGS sequence"/>
</dbReference>
<protein>
    <submittedName>
        <fullName evidence="1">Uncharacterized protein</fullName>
    </submittedName>
</protein>
<dbReference type="AlphaFoldDB" id="A0A8J4TBF0"/>
<gene>
    <name evidence="1" type="ORF">PHET_07133</name>
</gene>